<feature type="transmembrane region" description="Helical" evidence="5">
    <location>
        <begin position="38"/>
        <end position="57"/>
    </location>
</feature>
<dbReference type="CDD" id="cd16914">
    <property type="entry name" value="EcfT"/>
    <property type="match status" value="1"/>
</dbReference>
<dbReference type="Pfam" id="PF02361">
    <property type="entry name" value="CbiQ"/>
    <property type="match status" value="1"/>
</dbReference>
<dbReference type="RefSeq" id="WP_148808491.1">
    <property type="nucleotide sequence ID" value="NZ_CP042243.1"/>
</dbReference>
<reference evidence="6 7" key="1">
    <citation type="submission" date="2019-07" db="EMBL/GenBank/DDBJ databases">
        <title>Complete genome of Crassaminicella thermophila SY095.</title>
        <authorList>
            <person name="Li X."/>
        </authorList>
    </citation>
    <scope>NUCLEOTIDE SEQUENCE [LARGE SCALE GENOMIC DNA]</scope>
    <source>
        <strain evidence="6 7">SY095</strain>
    </source>
</reference>
<keyword evidence="2 5" id="KW-0812">Transmembrane</keyword>
<protein>
    <submittedName>
        <fullName evidence="6">Energy-coupling factor transporter transmembrane protein EcfT</fullName>
    </submittedName>
</protein>
<keyword evidence="7" id="KW-1185">Reference proteome</keyword>
<feature type="transmembrane region" description="Helical" evidence="5">
    <location>
        <begin position="69"/>
        <end position="90"/>
    </location>
</feature>
<dbReference type="EMBL" id="CP042243">
    <property type="protein sequence ID" value="QEK11387.1"/>
    <property type="molecule type" value="Genomic_DNA"/>
</dbReference>
<dbReference type="PANTHER" id="PTHR33514">
    <property type="entry name" value="PROTEIN ABCI12, CHLOROPLASTIC"/>
    <property type="match status" value="1"/>
</dbReference>
<evidence type="ECO:0000256" key="3">
    <source>
        <dbReference type="ARBA" id="ARBA00022989"/>
    </source>
</evidence>
<feature type="transmembrane region" description="Helical" evidence="5">
    <location>
        <begin position="275"/>
        <end position="295"/>
    </location>
</feature>
<feature type="transmembrane region" description="Helical" evidence="5">
    <location>
        <begin position="12"/>
        <end position="32"/>
    </location>
</feature>
<dbReference type="KEGG" id="crs:FQB35_02805"/>
<evidence type="ECO:0000256" key="4">
    <source>
        <dbReference type="ARBA" id="ARBA00023136"/>
    </source>
</evidence>
<keyword evidence="3 5" id="KW-1133">Transmembrane helix</keyword>
<evidence type="ECO:0000256" key="1">
    <source>
        <dbReference type="ARBA" id="ARBA00004141"/>
    </source>
</evidence>
<comment type="subcellular location">
    <subcellularLocation>
        <location evidence="1">Membrane</location>
        <topology evidence="1">Multi-pass membrane protein</topology>
    </subcellularLocation>
</comment>
<dbReference type="AlphaFoldDB" id="A0A5C0SBT6"/>
<feature type="transmembrane region" description="Helical" evidence="5">
    <location>
        <begin position="237"/>
        <end position="255"/>
    </location>
</feature>
<keyword evidence="4 5" id="KW-0472">Membrane</keyword>
<evidence type="ECO:0000313" key="7">
    <source>
        <dbReference type="Proteomes" id="UP000324646"/>
    </source>
</evidence>
<dbReference type="PANTHER" id="PTHR33514:SF13">
    <property type="entry name" value="PROTEIN ABCI12, CHLOROPLASTIC"/>
    <property type="match status" value="1"/>
</dbReference>
<evidence type="ECO:0000313" key="6">
    <source>
        <dbReference type="EMBL" id="QEK11387.1"/>
    </source>
</evidence>
<dbReference type="Proteomes" id="UP000324646">
    <property type="component" value="Chromosome"/>
</dbReference>
<accession>A0A5C0SBT6</accession>
<dbReference type="OrthoDB" id="2039442at2"/>
<organism evidence="6 7">
    <name type="scientific">Crassaminicella thermophila</name>
    <dbReference type="NCBI Taxonomy" id="2599308"/>
    <lineage>
        <taxon>Bacteria</taxon>
        <taxon>Bacillati</taxon>
        <taxon>Bacillota</taxon>
        <taxon>Clostridia</taxon>
        <taxon>Eubacteriales</taxon>
        <taxon>Clostridiaceae</taxon>
        <taxon>Crassaminicella</taxon>
    </lineage>
</organism>
<gene>
    <name evidence="6" type="ORF">FQB35_02805</name>
</gene>
<evidence type="ECO:0000256" key="2">
    <source>
        <dbReference type="ARBA" id="ARBA00022692"/>
    </source>
</evidence>
<feature type="transmembrane region" description="Helical" evidence="5">
    <location>
        <begin position="110"/>
        <end position="132"/>
    </location>
</feature>
<proteinExistence type="predicted"/>
<name>A0A5C0SBT6_CRATE</name>
<dbReference type="GO" id="GO:0005886">
    <property type="term" value="C:plasma membrane"/>
    <property type="evidence" value="ECO:0007669"/>
    <property type="project" value="UniProtKB-ARBA"/>
</dbReference>
<sequence>MMLVYREKDNLIYKLHPITMISFIFVVFILSLVFSHPVYLLGLFFAVAGVIITSGNFSEWKIYLKFTVVMIIVILIVNAIFVHAGSTVLISGPRLPVLGKVQITMEALAFGIGMGIRLLVITSIFCLYTYAVHPDKVMKIFSRWGNKSILIITLATRLFPLMVRDYQRITEVQRCRGVKFDTGKWWNRAKNLLPVISVLLLSCLERSFQLAESMYARGYGSGNRSCYSRDLWRPRDYIILFTLFISMGTGIWAALKGWASYGYYPKLERFNLKELYMVVVVMISLMFPVILNWGWKRWPILRSKI</sequence>
<evidence type="ECO:0000256" key="5">
    <source>
        <dbReference type="SAM" id="Phobius"/>
    </source>
</evidence>
<dbReference type="InterPro" id="IPR003339">
    <property type="entry name" value="ABC/ECF_trnsptr_transmembrane"/>
</dbReference>